<feature type="domain" description="4'-phosphopantetheinyl transferase" evidence="3">
    <location>
        <begin position="127"/>
        <end position="220"/>
    </location>
</feature>
<name>A0ABQ3VBW0_9CHLR</name>
<dbReference type="SUPFAM" id="SSF56214">
    <property type="entry name" value="4'-phosphopantetheinyl transferase"/>
    <property type="match status" value="2"/>
</dbReference>
<evidence type="ECO:0000313" key="5">
    <source>
        <dbReference type="EMBL" id="GHO82908.1"/>
    </source>
</evidence>
<dbReference type="InterPro" id="IPR037143">
    <property type="entry name" value="4-PPantetheinyl_Trfase_dom_sf"/>
</dbReference>
<dbReference type="InterPro" id="IPR055066">
    <property type="entry name" value="AASDHPPT_N"/>
</dbReference>
<comment type="similarity">
    <text evidence="1">Belongs to the P-Pant transferase superfamily. Gsp/Sfp/HetI/AcpT family.</text>
</comment>
<dbReference type="Pfam" id="PF01648">
    <property type="entry name" value="ACPS"/>
    <property type="match status" value="1"/>
</dbReference>
<accession>A0ABQ3VBW0</accession>
<proteinExistence type="inferred from homology"/>
<keyword evidence="6" id="KW-1185">Reference proteome</keyword>
<protein>
    <submittedName>
        <fullName evidence="5">4'-phosphopantetheinyl transferase</fullName>
    </submittedName>
</protein>
<dbReference type="EMBL" id="BNJJ01000002">
    <property type="protein sequence ID" value="GHO82908.1"/>
    <property type="molecule type" value="Genomic_DNA"/>
</dbReference>
<dbReference type="PANTHER" id="PTHR12215:SF10">
    <property type="entry name" value="L-AMINOADIPATE-SEMIALDEHYDE DEHYDROGENASE-PHOSPHOPANTETHEINYL TRANSFERASE"/>
    <property type="match status" value="1"/>
</dbReference>
<evidence type="ECO:0000256" key="1">
    <source>
        <dbReference type="ARBA" id="ARBA00010990"/>
    </source>
</evidence>
<keyword evidence="2 5" id="KW-0808">Transferase</keyword>
<gene>
    <name evidence="5" type="ORF">KSZ_09140</name>
</gene>
<evidence type="ECO:0000256" key="2">
    <source>
        <dbReference type="ARBA" id="ARBA00022679"/>
    </source>
</evidence>
<reference evidence="5 6" key="1">
    <citation type="journal article" date="2021" name="Int. J. Syst. Evol. Microbiol.">
        <title>Reticulibacter mediterranei gen. nov., sp. nov., within the new family Reticulibacteraceae fam. nov., and Ktedonospora formicarum gen. nov., sp. nov., Ktedonobacter robiniae sp. nov., Dictyobacter formicarum sp. nov. and Dictyobacter arantiisoli sp. nov., belonging to the class Ktedonobacteria.</title>
        <authorList>
            <person name="Yabe S."/>
            <person name="Zheng Y."/>
            <person name="Wang C.M."/>
            <person name="Sakai Y."/>
            <person name="Abe K."/>
            <person name="Yokota A."/>
            <person name="Donadio S."/>
            <person name="Cavaletti L."/>
            <person name="Monciardini P."/>
        </authorList>
    </citation>
    <scope>NUCLEOTIDE SEQUENCE [LARGE SCALE GENOMIC DNA]</scope>
    <source>
        <strain evidence="5 6">SOSP1-9</strain>
    </source>
</reference>
<dbReference type="InterPro" id="IPR008278">
    <property type="entry name" value="4-PPantetheinyl_Trfase_dom"/>
</dbReference>
<sequence length="251" mass="28942">MVKLELAWARSPSSVILKPNEIHIWRVFVDEWIAAIPDLQNVLSPEEQARAQRFYFERDRHSSIIARGVLRVLLGRYCTIDPAMILLHYNEFGKPNLTIDGSPSPLYFNLAHSHTTIVYAFTYINHIGIDIEYMRTNVEYEEVAQHYFSPREKEQLQAVPTEQKMQAFFAGWTRKEAYIKARGKGLSIPLNSFDVTLQPDKDPCLLDCREDPLAVNHWSLYALPPDPHYAGALALDGTCEHIHFWQLTSPF</sequence>
<evidence type="ECO:0000313" key="6">
    <source>
        <dbReference type="Proteomes" id="UP000635565"/>
    </source>
</evidence>
<dbReference type="Pfam" id="PF22624">
    <property type="entry name" value="AASDHPPT_N"/>
    <property type="match status" value="1"/>
</dbReference>
<evidence type="ECO:0000259" key="3">
    <source>
        <dbReference type="Pfam" id="PF01648"/>
    </source>
</evidence>
<dbReference type="Gene3D" id="3.90.470.20">
    <property type="entry name" value="4'-phosphopantetheinyl transferase domain"/>
    <property type="match status" value="2"/>
</dbReference>
<dbReference type="GO" id="GO:0016740">
    <property type="term" value="F:transferase activity"/>
    <property type="evidence" value="ECO:0007669"/>
    <property type="project" value="UniProtKB-KW"/>
</dbReference>
<feature type="domain" description="4'-phosphopantetheinyl transferase N-terminal" evidence="4">
    <location>
        <begin position="25"/>
        <end position="119"/>
    </location>
</feature>
<comment type="caution">
    <text evidence="5">The sequence shown here is derived from an EMBL/GenBank/DDBJ whole genome shotgun (WGS) entry which is preliminary data.</text>
</comment>
<dbReference type="InterPro" id="IPR050559">
    <property type="entry name" value="P-Pant_transferase_sf"/>
</dbReference>
<evidence type="ECO:0000259" key="4">
    <source>
        <dbReference type="Pfam" id="PF22624"/>
    </source>
</evidence>
<dbReference type="Proteomes" id="UP000635565">
    <property type="component" value="Unassembled WGS sequence"/>
</dbReference>
<dbReference type="PANTHER" id="PTHR12215">
    <property type="entry name" value="PHOSPHOPANTETHEINE TRANSFERASE"/>
    <property type="match status" value="1"/>
</dbReference>
<organism evidence="5 6">
    <name type="scientific">Dictyobacter formicarum</name>
    <dbReference type="NCBI Taxonomy" id="2778368"/>
    <lineage>
        <taxon>Bacteria</taxon>
        <taxon>Bacillati</taxon>
        <taxon>Chloroflexota</taxon>
        <taxon>Ktedonobacteria</taxon>
        <taxon>Ktedonobacterales</taxon>
        <taxon>Dictyobacteraceae</taxon>
        <taxon>Dictyobacter</taxon>
    </lineage>
</organism>